<organism evidence="1 2">
    <name type="scientific">Microbacterium lacticum</name>
    <dbReference type="NCBI Taxonomy" id="33885"/>
    <lineage>
        <taxon>Bacteria</taxon>
        <taxon>Bacillati</taxon>
        <taxon>Actinomycetota</taxon>
        <taxon>Actinomycetes</taxon>
        <taxon>Micrococcales</taxon>
        <taxon>Microbacteriaceae</taxon>
        <taxon>Microbacterium</taxon>
    </lineage>
</organism>
<dbReference type="EMBL" id="VFPS01000002">
    <property type="protein sequence ID" value="TQM98552.1"/>
    <property type="molecule type" value="Genomic_DNA"/>
</dbReference>
<proteinExistence type="predicted"/>
<evidence type="ECO:0000313" key="2">
    <source>
        <dbReference type="Proteomes" id="UP000319804"/>
    </source>
</evidence>
<evidence type="ECO:0000313" key="1">
    <source>
        <dbReference type="EMBL" id="TQM98552.1"/>
    </source>
</evidence>
<keyword evidence="2" id="KW-1185">Reference proteome</keyword>
<dbReference type="Proteomes" id="UP000319804">
    <property type="component" value="Unassembled WGS sequence"/>
</dbReference>
<accession>A0A543KTZ9</accession>
<name>A0A543KTZ9_9MICO</name>
<comment type="caution">
    <text evidence="1">The sequence shown here is derived from an EMBL/GenBank/DDBJ whole genome shotgun (WGS) entry which is preliminary data.</text>
</comment>
<protein>
    <submittedName>
        <fullName evidence="1">Uncharacterized protein</fullName>
    </submittedName>
</protein>
<dbReference type="AlphaFoldDB" id="A0A543KTZ9"/>
<gene>
    <name evidence="1" type="ORF">FHX68_1243</name>
</gene>
<reference evidence="1 2" key="1">
    <citation type="submission" date="2019-06" db="EMBL/GenBank/DDBJ databases">
        <title>Sequencing the genomes of 1000 actinobacteria strains.</title>
        <authorList>
            <person name="Klenk H.-P."/>
        </authorList>
    </citation>
    <scope>NUCLEOTIDE SEQUENCE [LARGE SCALE GENOMIC DNA]</scope>
    <source>
        <strain evidence="1 2">DSM 20427</strain>
    </source>
</reference>
<sequence length="37" mass="4159">MAAIDADHLVELVTEAWMVQAPKYLRRKFDGAGGREL</sequence>